<gene>
    <name evidence="1" type="ORF">NCTC11951_00816</name>
</gene>
<name>A0A3S4S3I7_CAMJU</name>
<dbReference type="Proteomes" id="UP000275504">
    <property type="component" value="Chromosome"/>
</dbReference>
<dbReference type="AlphaFoldDB" id="A0A3S4S3I7"/>
<dbReference type="GO" id="GO:0032259">
    <property type="term" value="P:methylation"/>
    <property type="evidence" value="ECO:0007669"/>
    <property type="project" value="UniProtKB-KW"/>
</dbReference>
<evidence type="ECO:0000313" key="1">
    <source>
        <dbReference type="EMBL" id="VEG61468.1"/>
    </source>
</evidence>
<protein>
    <submittedName>
        <fullName evidence="1">FkbM family methyltransferase</fullName>
    </submittedName>
</protein>
<organism evidence="1 2">
    <name type="scientific">Campylobacter jejuni subsp. doylei</name>
    <dbReference type="NCBI Taxonomy" id="32021"/>
    <lineage>
        <taxon>Bacteria</taxon>
        <taxon>Pseudomonadati</taxon>
        <taxon>Campylobacterota</taxon>
        <taxon>Epsilonproteobacteria</taxon>
        <taxon>Campylobacterales</taxon>
        <taxon>Campylobacteraceae</taxon>
        <taxon>Campylobacter</taxon>
    </lineage>
</organism>
<keyword evidence="1" id="KW-0808">Transferase</keyword>
<sequence>MKRPLPFILAATNNGTMIINHLDRHDTSQGSYGVGFQFLNYGSFDSEEIDLCVNLLKLRRKYYEGYVFAIDCGANIGAHTIKWAIEMHDWGGGISL</sequence>
<keyword evidence="1" id="KW-0489">Methyltransferase</keyword>
<evidence type="ECO:0000313" key="2">
    <source>
        <dbReference type="Proteomes" id="UP000275504"/>
    </source>
</evidence>
<accession>A0A3S4S3I7</accession>
<dbReference type="GO" id="GO:0008168">
    <property type="term" value="F:methyltransferase activity"/>
    <property type="evidence" value="ECO:0007669"/>
    <property type="project" value="UniProtKB-KW"/>
</dbReference>
<proteinExistence type="predicted"/>
<dbReference type="EMBL" id="LR134359">
    <property type="protein sequence ID" value="VEG61468.1"/>
    <property type="molecule type" value="Genomic_DNA"/>
</dbReference>
<reference evidence="1 2" key="1">
    <citation type="submission" date="2018-12" db="EMBL/GenBank/DDBJ databases">
        <authorList>
            <consortium name="Pathogen Informatics"/>
        </authorList>
    </citation>
    <scope>NUCLEOTIDE SEQUENCE [LARGE SCALE GENOMIC DNA]</scope>
    <source>
        <strain evidence="1 2">NCTC11951</strain>
    </source>
</reference>